<reference evidence="3" key="1">
    <citation type="journal article" date="2019" name="Int. J. Syst. Evol. Microbiol.">
        <title>The Global Catalogue of Microorganisms (GCM) 10K type strain sequencing project: providing services to taxonomists for standard genome sequencing and annotation.</title>
        <authorList>
            <consortium name="The Broad Institute Genomics Platform"/>
            <consortium name="The Broad Institute Genome Sequencing Center for Infectious Disease"/>
            <person name="Wu L."/>
            <person name="Ma J."/>
        </authorList>
    </citation>
    <scope>NUCLEOTIDE SEQUENCE [LARGE SCALE GENOMIC DNA]</scope>
    <source>
        <strain evidence="3">CGMCC 1.10759</strain>
    </source>
</reference>
<evidence type="ECO:0000313" key="2">
    <source>
        <dbReference type="EMBL" id="MFC4312643.1"/>
    </source>
</evidence>
<sequence length="276" mass="30029">MKTQRFQGHGLQMTADVGGDPTSPAVVLLHGGGQTRHAWGSTARALIEAGWYVISLDLRGHGDSEWDPNGDYSLDLQVADLRSVLKQLPSRPALVGASLGGLVSLLTVGETPELVASRLVLVDVTPMLDPEGEARVLGFMTAYPQGFSSVEEAADAVAAYLPHRPRPSSTTGLQRNLRLRSDGRYYWHWDPRLFDRLRASPQFQAARYEAAARNVRVPALLVRGQQSELVSPENVRHFLDLIPSARYVDVAGAGHMVAGDRNDAFSAAVLHFLKSS</sequence>
<keyword evidence="2" id="KW-0378">Hydrolase</keyword>
<keyword evidence="3" id="KW-1185">Reference proteome</keyword>
<dbReference type="Pfam" id="PF00561">
    <property type="entry name" value="Abhydrolase_1"/>
    <property type="match status" value="1"/>
</dbReference>
<feature type="domain" description="AB hydrolase-1" evidence="1">
    <location>
        <begin position="24"/>
        <end position="257"/>
    </location>
</feature>
<dbReference type="RefSeq" id="WP_380602219.1">
    <property type="nucleotide sequence ID" value="NZ_JBHSDU010000014.1"/>
</dbReference>
<dbReference type="Proteomes" id="UP001595904">
    <property type="component" value="Unassembled WGS sequence"/>
</dbReference>
<dbReference type="PANTHER" id="PTHR43194:SF2">
    <property type="entry name" value="PEROXISOMAL MEMBRANE PROTEIN LPX1"/>
    <property type="match status" value="1"/>
</dbReference>
<dbReference type="InterPro" id="IPR050228">
    <property type="entry name" value="Carboxylesterase_BioH"/>
</dbReference>
<accession>A0ABV8SYC1</accession>
<dbReference type="PANTHER" id="PTHR43194">
    <property type="entry name" value="HYDROLASE ALPHA/BETA FOLD FAMILY"/>
    <property type="match status" value="1"/>
</dbReference>
<protein>
    <submittedName>
        <fullName evidence="2">Alpha/beta fold hydrolase</fullName>
    </submittedName>
</protein>
<comment type="caution">
    <text evidence="2">The sequence shown here is derived from an EMBL/GenBank/DDBJ whole genome shotgun (WGS) entry which is preliminary data.</text>
</comment>
<dbReference type="Gene3D" id="3.40.50.1820">
    <property type="entry name" value="alpha/beta hydrolase"/>
    <property type="match status" value="1"/>
</dbReference>
<name>A0ABV8SYC1_9GAMM</name>
<dbReference type="InterPro" id="IPR029058">
    <property type="entry name" value="AB_hydrolase_fold"/>
</dbReference>
<gene>
    <name evidence="2" type="ORF">ACFPN2_26400</name>
</gene>
<dbReference type="PRINTS" id="PR00412">
    <property type="entry name" value="EPOXHYDRLASE"/>
</dbReference>
<dbReference type="SUPFAM" id="SSF53474">
    <property type="entry name" value="alpha/beta-Hydrolases"/>
    <property type="match status" value="1"/>
</dbReference>
<dbReference type="InterPro" id="IPR000639">
    <property type="entry name" value="Epox_hydrolase-like"/>
</dbReference>
<dbReference type="GO" id="GO:0016787">
    <property type="term" value="F:hydrolase activity"/>
    <property type="evidence" value="ECO:0007669"/>
    <property type="project" value="UniProtKB-KW"/>
</dbReference>
<dbReference type="PRINTS" id="PR00111">
    <property type="entry name" value="ABHYDROLASE"/>
</dbReference>
<evidence type="ECO:0000313" key="3">
    <source>
        <dbReference type="Proteomes" id="UP001595904"/>
    </source>
</evidence>
<dbReference type="EMBL" id="JBHSDU010000014">
    <property type="protein sequence ID" value="MFC4312643.1"/>
    <property type="molecule type" value="Genomic_DNA"/>
</dbReference>
<organism evidence="2 3">
    <name type="scientific">Steroidobacter flavus</name>
    <dbReference type="NCBI Taxonomy" id="1842136"/>
    <lineage>
        <taxon>Bacteria</taxon>
        <taxon>Pseudomonadati</taxon>
        <taxon>Pseudomonadota</taxon>
        <taxon>Gammaproteobacteria</taxon>
        <taxon>Steroidobacterales</taxon>
        <taxon>Steroidobacteraceae</taxon>
        <taxon>Steroidobacter</taxon>
    </lineage>
</organism>
<proteinExistence type="predicted"/>
<dbReference type="InterPro" id="IPR000073">
    <property type="entry name" value="AB_hydrolase_1"/>
</dbReference>
<evidence type="ECO:0000259" key="1">
    <source>
        <dbReference type="Pfam" id="PF00561"/>
    </source>
</evidence>